<evidence type="ECO:0008006" key="7">
    <source>
        <dbReference type="Google" id="ProtNLM"/>
    </source>
</evidence>
<dbReference type="SUPFAM" id="SSF50104">
    <property type="entry name" value="Translation proteins SH3-like domain"/>
    <property type="match status" value="1"/>
</dbReference>
<dbReference type="InterPro" id="IPR008991">
    <property type="entry name" value="Translation_prot_SH3-like_sf"/>
</dbReference>
<dbReference type="FunFam" id="2.30.30.30:FF:000009">
    <property type="entry name" value="60S ribosomal protein L26"/>
    <property type="match status" value="1"/>
</dbReference>
<evidence type="ECO:0000256" key="2">
    <source>
        <dbReference type="ARBA" id="ARBA00022980"/>
    </source>
</evidence>
<dbReference type="InterPro" id="IPR041988">
    <property type="entry name" value="Ribosomal_uL24_KOW"/>
</dbReference>
<proteinExistence type="inferred from homology"/>
<name>A0A4S8IXB7_MUSBA</name>
<protein>
    <recommendedName>
        <fullName evidence="7">KOW domain-containing protein</fullName>
    </recommendedName>
</protein>
<gene>
    <name evidence="5" type="ORF">C4D60_Mb10t15610</name>
</gene>
<dbReference type="PANTHER" id="PTHR11143">
    <property type="entry name" value="60S RIBOSOMAL PROTEIN L26 FAMILY MEMBER"/>
    <property type="match status" value="1"/>
</dbReference>
<sequence>MKYNPGVSGSRWKCRKEHFTAPSSVRRLLMSAPLSADGVTSTTRGRSRCARTKRCRWWRGTHKGRDGKIVQVHRRKWVIHVERITRKKVNGTTVKVNINLCKVVITKLKLDKHRKAHGKFSAEEVVAGAPSLQEDNRSHRYDQGSADEMFLLLRSCKEVLNEKTNAAKTNLKNDPKENETKNRGRRSGERFLERTSRQALEKEFANKWKGIIIPTETREKREEGLESVEGGNPNGSTTVATTH</sequence>
<evidence type="ECO:0000256" key="4">
    <source>
        <dbReference type="SAM" id="MobiDB-lite"/>
    </source>
</evidence>
<dbReference type="Gene3D" id="2.30.30.30">
    <property type="match status" value="1"/>
</dbReference>
<dbReference type="EMBL" id="PYDT01000008">
    <property type="protein sequence ID" value="THU53550.1"/>
    <property type="molecule type" value="Genomic_DNA"/>
</dbReference>
<dbReference type="GO" id="GO:0006412">
    <property type="term" value="P:translation"/>
    <property type="evidence" value="ECO:0007669"/>
    <property type="project" value="InterPro"/>
</dbReference>
<accession>A0A4S8IXB7</accession>
<keyword evidence="6" id="KW-1185">Reference proteome</keyword>
<keyword evidence="2" id="KW-0689">Ribosomal protein</keyword>
<reference evidence="5 6" key="1">
    <citation type="journal article" date="2019" name="Nat. Plants">
        <title>Genome sequencing of Musa balbisiana reveals subgenome evolution and function divergence in polyploid bananas.</title>
        <authorList>
            <person name="Yao X."/>
        </authorList>
    </citation>
    <scope>NUCLEOTIDE SEQUENCE [LARGE SCALE GENOMIC DNA]</scope>
    <source>
        <strain evidence="6">cv. DH-PKW</strain>
        <tissue evidence="5">Leaves</tissue>
    </source>
</reference>
<dbReference type="Pfam" id="PF16906">
    <property type="entry name" value="Ribosomal_L26"/>
    <property type="match status" value="1"/>
</dbReference>
<keyword evidence="3" id="KW-0687">Ribonucleoprotein</keyword>
<comment type="caution">
    <text evidence="5">The sequence shown here is derived from an EMBL/GenBank/DDBJ whole genome shotgun (WGS) entry which is preliminary data.</text>
</comment>
<dbReference type="CDD" id="cd06089">
    <property type="entry name" value="KOW_RPL26"/>
    <property type="match status" value="1"/>
</dbReference>
<evidence type="ECO:0000256" key="3">
    <source>
        <dbReference type="ARBA" id="ARBA00023274"/>
    </source>
</evidence>
<feature type="compositionally biased region" description="Polar residues" evidence="4">
    <location>
        <begin position="234"/>
        <end position="243"/>
    </location>
</feature>
<dbReference type="GO" id="GO:0003735">
    <property type="term" value="F:structural constituent of ribosome"/>
    <property type="evidence" value="ECO:0007669"/>
    <property type="project" value="InterPro"/>
</dbReference>
<dbReference type="InterPro" id="IPR014722">
    <property type="entry name" value="Rib_uL2_dom2"/>
</dbReference>
<evidence type="ECO:0000256" key="1">
    <source>
        <dbReference type="ARBA" id="ARBA00010618"/>
    </source>
</evidence>
<dbReference type="GO" id="GO:0015934">
    <property type="term" value="C:large ribosomal subunit"/>
    <property type="evidence" value="ECO:0007669"/>
    <property type="project" value="InterPro"/>
</dbReference>
<evidence type="ECO:0000313" key="6">
    <source>
        <dbReference type="Proteomes" id="UP000317650"/>
    </source>
</evidence>
<feature type="region of interest" description="Disordered" evidence="4">
    <location>
        <begin position="164"/>
        <end position="196"/>
    </location>
</feature>
<feature type="region of interest" description="Disordered" evidence="4">
    <location>
        <begin position="215"/>
        <end position="243"/>
    </location>
</feature>
<dbReference type="InterPro" id="IPR005756">
    <property type="entry name" value="Ribosomal_uL24_euk/arc"/>
</dbReference>
<dbReference type="STRING" id="52838.A0A4S8IXB7"/>
<dbReference type="AlphaFoldDB" id="A0A4S8IXB7"/>
<feature type="compositionally biased region" description="Basic and acidic residues" evidence="4">
    <location>
        <begin position="171"/>
        <end position="196"/>
    </location>
</feature>
<evidence type="ECO:0000313" key="5">
    <source>
        <dbReference type="EMBL" id="THU53550.1"/>
    </source>
</evidence>
<dbReference type="Proteomes" id="UP000317650">
    <property type="component" value="Chromosome 10"/>
</dbReference>
<comment type="similarity">
    <text evidence="1">Belongs to the universal ribosomal protein uL24 family.</text>
</comment>
<dbReference type="NCBIfam" id="TIGR01080">
    <property type="entry name" value="rplX_A_E"/>
    <property type="match status" value="1"/>
</dbReference>
<dbReference type="GO" id="GO:0003723">
    <property type="term" value="F:RNA binding"/>
    <property type="evidence" value="ECO:0007669"/>
    <property type="project" value="InterPro"/>
</dbReference>
<organism evidence="5 6">
    <name type="scientific">Musa balbisiana</name>
    <name type="common">Banana</name>
    <dbReference type="NCBI Taxonomy" id="52838"/>
    <lineage>
        <taxon>Eukaryota</taxon>
        <taxon>Viridiplantae</taxon>
        <taxon>Streptophyta</taxon>
        <taxon>Embryophyta</taxon>
        <taxon>Tracheophyta</taxon>
        <taxon>Spermatophyta</taxon>
        <taxon>Magnoliopsida</taxon>
        <taxon>Liliopsida</taxon>
        <taxon>Zingiberales</taxon>
        <taxon>Musaceae</taxon>
        <taxon>Musa</taxon>
    </lineage>
</organism>